<protein>
    <submittedName>
        <fullName evidence="2">Phosphoenolpyruvate-dependent sugar phosphotransferase system EIIA 2-type domain-containing protein</fullName>
    </submittedName>
</protein>
<dbReference type="InterPro" id="IPR002178">
    <property type="entry name" value="PTS_EIIA_type-2_dom"/>
</dbReference>
<organism evidence="2 3">
    <name type="scientific">Desulfonema magnum</name>
    <dbReference type="NCBI Taxonomy" id="45655"/>
    <lineage>
        <taxon>Bacteria</taxon>
        <taxon>Pseudomonadati</taxon>
        <taxon>Thermodesulfobacteriota</taxon>
        <taxon>Desulfobacteria</taxon>
        <taxon>Desulfobacterales</taxon>
        <taxon>Desulfococcaceae</taxon>
        <taxon>Desulfonema</taxon>
    </lineage>
</organism>
<sequence length="224" mass="25312">MTLTINEVARCLNLPINTIERWVRQGRIPIQKTADGYIYKKSVLKKWAADHNLNFSLPEKGGQKEPESRLENLLPVMARGGVFHNIPGNDVKTVLKAAVENMSCLSQDDRKELYERLLEREELTSTGIGKGVAMPHPRSPLSVPPKEPLITTCFLENPVEFYAVDDKPVFVMFILVSTSTKMHLHLLSRLAFCVRDSSFVDFLKTSPNSDDLLSKIADFEKKLD</sequence>
<dbReference type="EMBL" id="CP061800">
    <property type="protein sequence ID" value="QTA91213.1"/>
    <property type="molecule type" value="Genomic_DNA"/>
</dbReference>
<dbReference type="InterPro" id="IPR051541">
    <property type="entry name" value="PTS_SugarTrans_NitroReg"/>
</dbReference>
<dbReference type="GO" id="GO:0030295">
    <property type="term" value="F:protein kinase activator activity"/>
    <property type="evidence" value="ECO:0007669"/>
    <property type="project" value="TreeGrafter"/>
</dbReference>
<dbReference type="KEGG" id="dmm:dnm_072770"/>
<evidence type="ECO:0000259" key="1">
    <source>
        <dbReference type="PROSITE" id="PS51094"/>
    </source>
</evidence>
<dbReference type="SUPFAM" id="SSF46955">
    <property type="entry name" value="Putative DNA-binding domain"/>
    <property type="match status" value="1"/>
</dbReference>
<dbReference type="Pfam" id="PF00359">
    <property type="entry name" value="PTS_EIIA_2"/>
    <property type="match status" value="1"/>
</dbReference>
<dbReference type="SUPFAM" id="SSF55804">
    <property type="entry name" value="Phoshotransferase/anion transport protein"/>
    <property type="match status" value="1"/>
</dbReference>
<dbReference type="InterPro" id="IPR009061">
    <property type="entry name" value="DNA-bd_dom_put_sf"/>
</dbReference>
<accession>A0A975GSL7</accession>
<reference evidence="2" key="1">
    <citation type="journal article" date="2021" name="Microb. Physiol.">
        <title>Proteogenomic Insights into the Physiology of Marine, Sulfate-Reducing, Filamentous Desulfonema limicola and Desulfonema magnum.</title>
        <authorList>
            <person name="Schnaars V."/>
            <person name="Wohlbrand L."/>
            <person name="Scheve S."/>
            <person name="Hinrichs C."/>
            <person name="Reinhardt R."/>
            <person name="Rabus R."/>
        </authorList>
    </citation>
    <scope>NUCLEOTIDE SEQUENCE</scope>
    <source>
        <strain evidence="2">4be13</strain>
    </source>
</reference>
<dbReference type="PROSITE" id="PS51094">
    <property type="entry name" value="PTS_EIIA_TYPE_2"/>
    <property type="match status" value="1"/>
</dbReference>
<dbReference type="RefSeq" id="WP_207679085.1">
    <property type="nucleotide sequence ID" value="NZ_CP061800.1"/>
</dbReference>
<dbReference type="Proteomes" id="UP000663722">
    <property type="component" value="Chromosome"/>
</dbReference>
<dbReference type="InterPro" id="IPR041657">
    <property type="entry name" value="HTH_17"/>
</dbReference>
<proteinExistence type="predicted"/>
<name>A0A975GSL7_9BACT</name>
<gene>
    <name evidence="2" type="ORF">dnm_072770</name>
</gene>
<evidence type="ECO:0000313" key="2">
    <source>
        <dbReference type="EMBL" id="QTA91213.1"/>
    </source>
</evidence>
<dbReference type="InterPro" id="IPR016152">
    <property type="entry name" value="PTrfase/Anion_transptr"/>
</dbReference>
<dbReference type="Gene3D" id="3.40.930.10">
    <property type="entry name" value="Mannitol-specific EII, Chain A"/>
    <property type="match status" value="1"/>
</dbReference>
<dbReference type="AlphaFoldDB" id="A0A975GSL7"/>
<dbReference type="Gene3D" id="1.10.1660.10">
    <property type="match status" value="1"/>
</dbReference>
<evidence type="ECO:0000313" key="3">
    <source>
        <dbReference type="Proteomes" id="UP000663722"/>
    </source>
</evidence>
<keyword evidence="3" id="KW-1185">Reference proteome</keyword>
<feature type="domain" description="PTS EIIA type-2" evidence="1">
    <location>
        <begin position="75"/>
        <end position="219"/>
    </location>
</feature>
<dbReference type="Pfam" id="PF12728">
    <property type="entry name" value="HTH_17"/>
    <property type="match status" value="1"/>
</dbReference>
<dbReference type="PANTHER" id="PTHR47738">
    <property type="entry name" value="PTS SYSTEM FRUCTOSE-LIKE EIIA COMPONENT-RELATED"/>
    <property type="match status" value="1"/>
</dbReference>
<dbReference type="PANTHER" id="PTHR47738:SF1">
    <property type="entry name" value="NITROGEN REGULATORY PROTEIN"/>
    <property type="match status" value="1"/>
</dbReference>